<evidence type="ECO:0000313" key="16">
    <source>
        <dbReference type="WBParaSite" id="SBAD_0001085701-mRNA-1"/>
    </source>
</evidence>
<dbReference type="GO" id="GO:0003677">
    <property type="term" value="F:DNA binding"/>
    <property type="evidence" value="ECO:0007669"/>
    <property type="project" value="InterPro"/>
</dbReference>
<dbReference type="PANTHER" id="PTHR11472:SF41">
    <property type="entry name" value="ATP-DEPENDENT DNA HELICASE DDX11-RELATED"/>
    <property type="match status" value="1"/>
</dbReference>
<dbReference type="Pfam" id="PF06733">
    <property type="entry name" value="DEAD_2"/>
    <property type="match status" value="1"/>
</dbReference>
<evidence type="ECO:0000256" key="5">
    <source>
        <dbReference type="ARBA" id="ARBA00022741"/>
    </source>
</evidence>
<reference evidence="14 15" key="2">
    <citation type="submission" date="2018-11" db="EMBL/GenBank/DDBJ databases">
        <authorList>
            <consortium name="Pathogen Informatics"/>
        </authorList>
    </citation>
    <scope>NUCLEOTIDE SEQUENCE [LARGE SCALE GENOMIC DNA]</scope>
</reference>
<evidence type="ECO:0000256" key="2">
    <source>
        <dbReference type="ARBA" id="ARBA00004123"/>
    </source>
</evidence>
<reference evidence="16" key="1">
    <citation type="submission" date="2016-06" db="UniProtKB">
        <authorList>
            <consortium name="WormBaseParasite"/>
        </authorList>
    </citation>
    <scope>IDENTIFICATION</scope>
</reference>
<dbReference type="GO" id="GO:0046872">
    <property type="term" value="F:metal ion binding"/>
    <property type="evidence" value="ECO:0007669"/>
    <property type="project" value="UniProtKB-KW"/>
</dbReference>
<evidence type="ECO:0000256" key="11">
    <source>
        <dbReference type="ARBA" id="ARBA00023235"/>
    </source>
</evidence>
<comment type="similarity">
    <text evidence="3">Belongs to the DEAD box helicase family. DEAH subfamily. DDX11/CHL1 sub-subfamily.</text>
</comment>
<dbReference type="GO" id="GO:0016818">
    <property type="term" value="F:hydrolase activity, acting on acid anhydrides, in phosphorus-containing anhydrides"/>
    <property type="evidence" value="ECO:0007669"/>
    <property type="project" value="InterPro"/>
</dbReference>
<dbReference type="InterPro" id="IPR027417">
    <property type="entry name" value="P-loop_NTPase"/>
</dbReference>
<dbReference type="GO" id="GO:0051536">
    <property type="term" value="F:iron-sulfur cluster binding"/>
    <property type="evidence" value="ECO:0007669"/>
    <property type="project" value="UniProtKB-KW"/>
</dbReference>
<dbReference type="SMART" id="SM00488">
    <property type="entry name" value="DEXDc2"/>
    <property type="match status" value="1"/>
</dbReference>
<dbReference type="GO" id="GO:0005524">
    <property type="term" value="F:ATP binding"/>
    <property type="evidence" value="ECO:0007669"/>
    <property type="project" value="UniProtKB-KW"/>
</dbReference>
<dbReference type="OrthoDB" id="267079at2759"/>
<organism evidence="16">
    <name type="scientific">Soboliphyme baturini</name>
    <dbReference type="NCBI Taxonomy" id="241478"/>
    <lineage>
        <taxon>Eukaryota</taxon>
        <taxon>Metazoa</taxon>
        <taxon>Ecdysozoa</taxon>
        <taxon>Nematoda</taxon>
        <taxon>Enoplea</taxon>
        <taxon>Dorylaimia</taxon>
        <taxon>Dioctophymatida</taxon>
        <taxon>Dioctophymatoidea</taxon>
        <taxon>Soboliphymatidae</taxon>
        <taxon>Soboliphyme</taxon>
    </lineage>
</organism>
<keyword evidence="4" id="KW-0479">Metal-binding</keyword>
<dbReference type="InterPro" id="IPR006555">
    <property type="entry name" value="ATP-dep_Helicase_C"/>
</dbReference>
<keyword evidence="12" id="KW-0539">Nucleus</keyword>
<dbReference type="WBParaSite" id="SBAD_0001085701-mRNA-1">
    <property type="protein sequence ID" value="SBAD_0001085701-mRNA-1"/>
    <property type="gene ID" value="SBAD_0001085701"/>
</dbReference>
<keyword evidence="8" id="KW-0067">ATP-binding</keyword>
<dbReference type="Pfam" id="PF13307">
    <property type="entry name" value="Helicase_C_2"/>
    <property type="match status" value="1"/>
</dbReference>
<keyword evidence="5" id="KW-0547">Nucleotide-binding</keyword>
<dbReference type="CDD" id="cd18788">
    <property type="entry name" value="SF2_C_XPD"/>
    <property type="match status" value="1"/>
</dbReference>
<keyword evidence="10" id="KW-0411">Iron-sulfur</keyword>
<dbReference type="InterPro" id="IPR014013">
    <property type="entry name" value="Helic_SF1/SF2_ATP-bd_DinG/Rad3"/>
</dbReference>
<dbReference type="GO" id="GO:0034085">
    <property type="term" value="P:establishment of sister chromatid cohesion"/>
    <property type="evidence" value="ECO:0007669"/>
    <property type="project" value="TreeGrafter"/>
</dbReference>
<dbReference type="GO" id="GO:0003678">
    <property type="term" value="F:DNA helicase activity"/>
    <property type="evidence" value="ECO:0007669"/>
    <property type="project" value="InterPro"/>
</dbReference>
<keyword evidence="7" id="KW-0347">Helicase</keyword>
<gene>
    <name evidence="14" type="ORF">SBAD_LOCUS10491</name>
</gene>
<evidence type="ECO:0000313" key="15">
    <source>
        <dbReference type="Proteomes" id="UP000270296"/>
    </source>
</evidence>
<dbReference type="GO" id="GO:0006139">
    <property type="term" value="P:nucleobase-containing compound metabolic process"/>
    <property type="evidence" value="ECO:0007669"/>
    <property type="project" value="InterPro"/>
</dbReference>
<evidence type="ECO:0000256" key="3">
    <source>
        <dbReference type="ARBA" id="ARBA00008435"/>
    </source>
</evidence>
<feature type="domain" description="Helicase ATP-binding" evidence="13">
    <location>
        <begin position="1"/>
        <end position="211"/>
    </location>
</feature>
<dbReference type="InterPro" id="IPR045028">
    <property type="entry name" value="DinG/Rad3-like"/>
</dbReference>
<evidence type="ECO:0000256" key="4">
    <source>
        <dbReference type="ARBA" id="ARBA00022723"/>
    </source>
</evidence>
<keyword evidence="11" id="KW-0413">Isomerase</keyword>
<dbReference type="InterPro" id="IPR010614">
    <property type="entry name" value="RAD3-like_helicase_DEAD"/>
</dbReference>
<dbReference type="Proteomes" id="UP000270296">
    <property type="component" value="Unassembled WGS sequence"/>
</dbReference>
<dbReference type="SMART" id="SM00491">
    <property type="entry name" value="HELICc2"/>
    <property type="match status" value="1"/>
</dbReference>
<dbReference type="GO" id="GO:0005634">
    <property type="term" value="C:nucleus"/>
    <property type="evidence" value="ECO:0007669"/>
    <property type="project" value="UniProtKB-SubCell"/>
</dbReference>
<keyword evidence="15" id="KW-1185">Reference proteome</keyword>
<proteinExistence type="inferred from homology"/>
<dbReference type="AlphaFoldDB" id="A0A183J3P3"/>
<sequence length="626" mass="70147">KIYFCSRTHSQLNQVVKEVKKTKFADQLRVVTLGSRKTLCVNDRVSTLKSSNAINEACLQMQLKSSSKITKAKDGQRRKCPSKCPYFRPEAIQRLADIYIRDIEDLTAAGRRMAACPYYASRYAVAAAELVLLPYQMILHQTTRESCSLPLGGNVVIIDEAHNLLDALDEMYSSEVDGRLLELCSVQLDRYLGRYSKRLNAKNLVYVRQLSLVVANFLKYLKTNSDKKGDSQVMTINDFTFTTDTDAVNWFKVIRYVEKSQICRKMRGFALRFGEEVRTASDEGSGASGSMLPAAGCFDTLVSFLRAISGSSKDCRLIYFRGDQFVCGRLKIVCLNPAAHIRNVLDEAHSVILAGGTLEPVDELYDRLFDLCSIARSRISHFSCGHIVPKENLLPVIVCRGPRGGNMRFNYQTRTQPALMTELGQILISLATVVPGGVVCFFSSYGYLSAVCDALSSDSMLQELETLKRVFIEPKNASQVPSLLKEYAENVQMSEGINFSDDLGRCVAMIGLPYANVKSIELQTKVNFLNAMKLTDGKADRGKTYFSNLCFKAVNQSIGRAIRHSNDYASIVLIDSRFHENACQRKLPKWISDNLVEPPTFSECCVLLTSFYNNCRSRYAKETDTF</sequence>
<dbReference type="NCBIfam" id="TIGR00604">
    <property type="entry name" value="rad3"/>
    <property type="match status" value="1"/>
</dbReference>
<dbReference type="PROSITE" id="PS51193">
    <property type="entry name" value="HELICASE_ATP_BIND_2"/>
    <property type="match status" value="1"/>
</dbReference>
<name>A0A183J3P3_9BILA</name>
<dbReference type="InterPro" id="IPR006554">
    <property type="entry name" value="Helicase-like_DEXD_c2"/>
</dbReference>
<keyword evidence="6" id="KW-0378">Hydrolase</keyword>
<dbReference type="Gene3D" id="3.40.50.300">
    <property type="entry name" value="P-loop containing nucleotide triphosphate hydrolases"/>
    <property type="match status" value="2"/>
</dbReference>
<evidence type="ECO:0000256" key="12">
    <source>
        <dbReference type="ARBA" id="ARBA00023242"/>
    </source>
</evidence>
<comment type="subcellular location">
    <subcellularLocation>
        <location evidence="2">Nucleus</location>
    </subcellularLocation>
</comment>
<evidence type="ECO:0000256" key="1">
    <source>
        <dbReference type="ARBA" id="ARBA00001966"/>
    </source>
</evidence>
<dbReference type="InterPro" id="IPR013020">
    <property type="entry name" value="Rad3/Chl1-like"/>
</dbReference>
<comment type="cofactor">
    <cofactor evidence="1">
        <name>[4Fe-4S] cluster</name>
        <dbReference type="ChEBI" id="CHEBI:49883"/>
    </cofactor>
</comment>
<keyword evidence="9" id="KW-0408">Iron</keyword>
<evidence type="ECO:0000313" key="14">
    <source>
        <dbReference type="EMBL" id="VDP32290.1"/>
    </source>
</evidence>
<evidence type="ECO:0000256" key="8">
    <source>
        <dbReference type="ARBA" id="ARBA00022840"/>
    </source>
</evidence>
<evidence type="ECO:0000256" key="7">
    <source>
        <dbReference type="ARBA" id="ARBA00022806"/>
    </source>
</evidence>
<dbReference type="PANTHER" id="PTHR11472">
    <property type="entry name" value="DNA REPAIR DEAD HELICASE RAD3/XP-D SUBFAMILY MEMBER"/>
    <property type="match status" value="1"/>
</dbReference>
<dbReference type="EMBL" id="UZAM01014156">
    <property type="protein sequence ID" value="VDP32290.1"/>
    <property type="molecule type" value="Genomic_DNA"/>
</dbReference>
<evidence type="ECO:0000259" key="13">
    <source>
        <dbReference type="PROSITE" id="PS51193"/>
    </source>
</evidence>
<evidence type="ECO:0000256" key="6">
    <source>
        <dbReference type="ARBA" id="ARBA00022801"/>
    </source>
</evidence>
<protein>
    <submittedName>
        <fullName evidence="16">Helicase ATP-binding domain-containing protein</fullName>
    </submittedName>
</protein>
<evidence type="ECO:0000256" key="10">
    <source>
        <dbReference type="ARBA" id="ARBA00023014"/>
    </source>
</evidence>
<evidence type="ECO:0000256" key="9">
    <source>
        <dbReference type="ARBA" id="ARBA00023004"/>
    </source>
</evidence>
<accession>A0A183J3P3</accession>